<organism evidence="2 3">
    <name type="scientific">Enterovirga rhinocerotis</name>
    <dbReference type="NCBI Taxonomy" id="1339210"/>
    <lineage>
        <taxon>Bacteria</taxon>
        <taxon>Pseudomonadati</taxon>
        <taxon>Pseudomonadota</taxon>
        <taxon>Alphaproteobacteria</taxon>
        <taxon>Hyphomicrobiales</taxon>
        <taxon>Methylobacteriaceae</taxon>
        <taxon>Enterovirga</taxon>
    </lineage>
</organism>
<evidence type="ECO:0008006" key="4">
    <source>
        <dbReference type="Google" id="ProtNLM"/>
    </source>
</evidence>
<evidence type="ECO:0000256" key="1">
    <source>
        <dbReference type="SAM" id="MobiDB-lite"/>
    </source>
</evidence>
<reference evidence="2 3" key="1">
    <citation type="submission" date="2019-03" db="EMBL/GenBank/DDBJ databases">
        <title>Genomic Encyclopedia of Type Strains, Phase IV (KMG-IV): sequencing the most valuable type-strain genomes for metagenomic binning, comparative biology and taxonomic classification.</title>
        <authorList>
            <person name="Goeker M."/>
        </authorList>
    </citation>
    <scope>NUCLEOTIDE SEQUENCE [LARGE SCALE GENOMIC DNA]</scope>
    <source>
        <strain evidence="2 3">DSM 25903</strain>
    </source>
</reference>
<dbReference type="OrthoDB" id="9800971at2"/>
<dbReference type="Proteomes" id="UP000295122">
    <property type="component" value="Unassembled WGS sequence"/>
</dbReference>
<comment type="caution">
    <text evidence="2">The sequence shown here is derived from an EMBL/GenBank/DDBJ whole genome shotgun (WGS) entry which is preliminary data.</text>
</comment>
<dbReference type="Pfam" id="PF10115">
    <property type="entry name" value="HlyU"/>
    <property type="match status" value="1"/>
</dbReference>
<gene>
    <name evidence="2" type="ORF">EV668_1995</name>
</gene>
<accession>A0A4R7CD06</accession>
<dbReference type="InterPro" id="IPR018772">
    <property type="entry name" value="Transcription_activator_HlyU"/>
</dbReference>
<feature type="region of interest" description="Disordered" evidence="1">
    <location>
        <begin position="1"/>
        <end position="23"/>
    </location>
</feature>
<evidence type="ECO:0000313" key="2">
    <source>
        <dbReference type="EMBL" id="TDR94707.1"/>
    </source>
</evidence>
<sequence length="96" mass="10779">MSFWKRIFGGGADDKEPGAPTTTAEVEHNGFTILAQPYKAEGGYQTAGLVTKGEGEARREHRFVRADRFPSLDDATEFSLRKGRQLVDEQGERMFR</sequence>
<evidence type="ECO:0000313" key="3">
    <source>
        <dbReference type="Proteomes" id="UP000295122"/>
    </source>
</evidence>
<keyword evidence="3" id="KW-1185">Reference proteome</keyword>
<dbReference type="AlphaFoldDB" id="A0A4R7CD06"/>
<dbReference type="RefSeq" id="WP_133769574.1">
    <property type="nucleotide sequence ID" value="NZ_SNZR01000011.1"/>
</dbReference>
<proteinExistence type="predicted"/>
<dbReference type="EMBL" id="SNZR01000011">
    <property type="protein sequence ID" value="TDR94707.1"/>
    <property type="molecule type" value="Genomic_DNA"/>
</dbReference>
<name>A0A4R7CD06_9HYPH</name>
<protein>
    <recommendedName>
        <fullName evidence="4">Transcriptional activator HlyU</fullName>
    </recommendedName>
</protein>